<name>A0ABY1QC29_9BACT</name>
<protein>
    <submittedName>
        <fullName evidence="3">P63C domain-containing protein</fullName>
    </submittedName>
</protein>
<evidence type="ECO:0000313" key="3">
    <source>
        <dbReference type="EMBL" id="SMP67043.1"/>
    </source>
</evidence>
<dbReference type="Pfam" id="PF10546">
    <property type="entry name" value="P63C"/>
    <property type="match status" value="1"/>
</dbReference>
<comment type="caution">
    <text evidence="3">The sequence shown here is derived from an EMBL/GenBank/DDBJ whole genome shotgun (WGS) entry which is preliminary data.</text>
</comment>
<dbReference type="Proteomes" id="UP001158067">
    <property type="component" value="Unassembled WGS sequence"/>
</dbReference>
<feature type="domain" description="Bacteriophage Mx8 p63 C-terminal" evidence="2">
    <location>
        <begin position="202"/>
        <end position="292"/>
    </location>
</feature>
<sequence length="333" mass="37591">MKKARTQVAAEGGKARAAKLTPEQKSEIARKAASARWNADVPTPKCEGEIPFGDMFVPCAVLEDETRLLSERGVTKGFGLKRAGSNWQGKEGSARMPVFASAKNLEPFISSDLRSALIEPIKYRPLNAKGSVAYGFRAELLPDICEVWLNARDANVLKSQQAHVAVAADLIIRGLSRVGIIALVDEATGYQSERERDALAKILEEFVTDELRKWVKTFPLSYFKELCRIRKVEFRSDMRLPPYFGHLTNDIIYSRLAPCVLTELRKRNPKIKGTRKHKHFQYLTDDVGVPSLKDHLTSVVTIMKLSNDWNDFHQKLDSVHRVWTPQQFLPGME</sequence>
<organism evidence="3 4">
    <name type="scientific">Neorhodopirellula lusitana</name>
    <dbReference type="NCBI Taxonomy" id="445327"/>
    <lineage>
        <taxon>Bacteria</taxon>
        <taxon>Pseudomonadati</taxon>
        <taxon>Planctomycetota</taxon>
        <taxon>Planctomycetia</taxon>
        <taxon>Pirellulales</taxon>
        <taxon>Pirellulaceae</taxon>
        <taxon>Neorhodopirellula</taxon>
    </lineage>
</organism>
<keyword evidence="4" id="KW-1185">Reference proteome</keyword>
<feature type="region of interest" description="Disordered" evidence="1">
    <location>
        <begin position="1"/>
        <end position="24"/>
    </location>
</feature>
<accession>A0ABY1QC29</accession>
<dbReference type="RefSeq" id="WP_283433861.1">
    <property type="nucleotide sequence ID" value="NZ_FXUG01000010.1"/>
</dbReference>
<dbReference type="InterPro" id="IPR018874">
    <property type="entry name" value="Phage_Mx8_p63_C"/>
</dbReference>
<dbReference type="EMBL" id="FXUG01000010">
    <property type="protein sequence ID" value="SMP67043.1"/>
    <property type="molecule type" value="Genomic_DNA"/>
</dbReference>
<evidence type="ECO:0000256" key="1">
    <source>
        <dbReference type="SAM" id="MobiDB-lite"/>
    </source>
</evidence>
<gene>
    <name evidence="3" type="ORF">SAMN06265222_11089</name>
</gene>
<evidence type="ECO:0000259" key="2">
    <source>
        <dbReference type="Pfam" id="PF10546"/>
    </source>
</evidence>
<proteinExistence type="predicted"/>
<evidence type="ECO:0000313" key="4">
    <source>
        <dbReference type="Proteomes" id="UP001158067"/>
    </source>
</evidence>
<reference evidence="3 4" key="1">
    <citation type="submission" date="2017-05" db="EMBL/GenBank/DDBJ databases">
        <authorList>
            <person name="Varghese N."/>
            <person name="Submissions S."/>
        </authorList>
    </citation>
    <scope>NUCLEOTIDE SEQUENCE [LARGE SCALE GENOMIC DNA]</scope>
    <source>
        <strain evidence="3 4">DSM 25457</strain>
    </source>
</reference>